<feature type="compositionally biased region" description="Basic residues" evidence="10">
    <location>
        <begin position="208"/>
        <end position="219"/>
    </location>
</feature>
<feature type="compositionally biased region" description="Basic and acidic residues" evidence="10">
    <location>
        <begin position="29"/>
        <end position="39"/>
    </location>
</feature>
<feature type="domain" description="NOL9 N-terminal" evidence="12">
    <location>
        <begin position="754"/>
        <end position="908"/>
    </location>
</feature>
<feature type="region of interest" description="Disordered" evidence="10">
    <location>
        <begin position="501"/>
        <end position="528"/>
    </location>
</feature>
<dbReference type="KEGG" id="scac:106087472"/>
<dbReference type="GO" id="GO:0005524">
    <property type="term" value="F:ATP binding"/>
    <property type="evidence" value="ECO:0007669"/>
    <property type="project" value="UniProtKB-KW"/>
</dbReference>
<dbReference type="PANTHER" id="PTHR12755">
    <property type="entry name" value="CLEAVAGE/POLYADENYLATION FACTOR IA SUBUNIT CLP1P"/>
    <property type="match status" value="1"/>
</dbReference>
<keyword evidence="5" id="KW-0547">Nucleotide-binding</keyword>
<dbReference type="SUPFAM" id="SSF52540">
    <property type="entry name" value="P-loop containing nucleoside triphosphate hydrolases"/>
    <property type="match status" value="1"/>
</dbReference>
<keyword evidence="6" id="KW-0418">Kinase</keyword>
<feature type="compositionally biased region" description="Acidic residues" evidence="10">
    <location>
        <begin position="543"/>
        <end position="555"/>
    </location>
</feature>
<dbReference type="InterPro" id="IPR057570">
    <property type="entry name" value="NOL9_C"/>
</dbReference>
<dbReference type="OrthoDB" id="2405412at2759"/>
<feature type="compositionally biased region" description="Polar residues" evidence="10">
    <location>
        <begin position="117"/>
        <end position="129"/>
    </location>
</feature>
<dbReference type="STRING" id="35570.A0A1I8NTU5"/>
<keyword evidence="7" id="KW-0067">ATP-binding</keyword>
<dbReference type="InterPro" id="IPR027417">
    <property type="entry name" value="P-loop_NTPase"/>
</dbReference>
<feature type="region of interest" description="Disordered" evidence="10">
    <location>
        <begin position="541"/>
        <end position="612"/>
    </location>
</feature>
<feature type="compositionally biased region" description="Basic residues" evidence="10">
    <location>
        <begin position="244"/>
        <end position="256"/>
    </location>
</feature>
<keyword evidence="8" id="KW-0539">Nucleus</keyword>
<dbReference type="CDD" id="cd01983">
    <property type="entry name" value="SIMIBI"/>
    <property type="match status" value="1"/>
</dbReference>
<feature type="compositionally biased region" description="Polar residues" evidence="10">
    <location>
        <begin position="142"/>
        <end position="155"/>
    </location>
</feature>
<feature type="compositionally biased region" description="Acidic residues" evidence="10">
    <location>
        <begin position="352"/>
        <end position="391"/>
    </location>
</feature>
<keyword evidence="15" id="KW-1185">Reference proteome</keyword>
<gene>
    <name evidence="14" type="primary">106087472</name>
</gene>
<evidence type="ECO:0000259" key="13">
    <source>
        <dbReference type="Pfam" id="PF25467"/>
    </source>
</evidence>
<feature type="region of interest" description="Disordered" evidence="10">
    <location>
        <begin position="1"/>
        <end position="274"/>
    </location>
</feature>
<dbReference type="GO" id="GO:0005730">
    <property type="term" value="C:nucleolus"/>
    <property type="evidence" value="ECO:0007669"/>
    <property type="project" value="UniProtKB-SubCell"/>
</dbReference>
<feature type="compositionally biased region" description="Acidic residues" evidence="10">
    <location>
        <begin position="399"/>
        <end position="411"/>
    </location>
</feature>
<evidence type="ECO:0000256" key="4">
    <source>
        <dbReference type="ARBA" id="ARBA00022679"/>
    </source>
</evidence>
<evidence type="ECO:0000313" key="14">
    <source>
        <dbReference type="EnsemblMetazoa" id="SCAU001965-PA"/>
    </source>
</evidence>
<feature type="compositionally biased region" description="Basic and acidic residues" evidence="10">
    <location>
        <begin position="589"/>
        <end position="599"/>
    </location>
</feature>
<feature type="compositionally biased region" description="Basic and acidic residues" evidence="10">
    <location>
        <begin position="96"/>
        <end position="112"/>
    </location>
</feature>
<dbReference type="Gene3D" id="3.40.50.300">
    <property type="entry name" value="P-loop containing nucleotide triphosphate hydrolases"/>
    <property type="match status" value="1"/>
</dbReference>
<evidence type="ECO:0000256" key="10">
    <source>
        <dbReference type="SAM" id="MobiDB-lite"/>
    </source>
</evidence>
<feature type="compositionally biased region" description="Polar residues" evidence="10">
    <location>
        <begin position="564"/>
        <end position="576"/>
    </location>
</feature>
<evidence type="ECO:0000256" key="6">
    <source>
        <dbReference type="ARBA" id="ARBA00022777"/>
    </source>
</evidence>
<organism evidence="14 15">
    <name type="scientific">Stomoxys calcitrans</name>
    <name type="common">Stable fly</name>
    <name type="synonym">Conops calcitrans</name>
    <dbReference type="NCBI Taxonomy" id="35570"/>
    <lineage>
        <taxon>Eukaryota</taxon>
        <taxon>Metazoa</taxon>
        <taxon>Ecdysozoa</taxon>
        <taxon>Arthropoda</taxon>
        <taxon>Hexapoda</taxon>
        <taxon>Insecta</taxon>
        <taxon>Pterygota</taxon>
        <taxon>Neoptera</taxon>
        <taxon>Endopterygota</taxon>
        <taxon>Diptera</taxon>
        <taxon>Brachycera</taxon>
        <taxon>Muscomorpha</taxon>
        <taxon>Muscoidea</taxon>
        <taxon>Muscidae</taxon>
        <taxon>Stomoxys</taxon>
    </lineage>
</organism>
<feature type="domain" description="Clp1 P-loop" evidence="11">
    <location>
        <begin position="939"/>
        <end position="1086"/>
    </location>
</feature>
<keyword evidence="4" id="KW-0808">Transferase</keyword>
<accession>A0A1I8NTU5</accession>
<dbReference type="Pfam" id="PF25467">
    <property type="entry name" value="NOL9_C"/>
    <property type="match status" value="1"/>
</dbReference>
<evidence type="ECO:0000259" key="11">
    <source>
        <dbReference type="Pfam" id="PF16575"/>
    </source>
</evidence>
<feature type="region of interest" description="Disordered" evidence="10">
    <location>
        <begin position="305"/>
        <end position="434"/>
    </location>
</feature>
<evidence type="ECO:0000256" key="3">
    <source>
        <dbReference type="ARBA" id="ARBA00022552"/>
    </source>
</evidence>
<keyword evidence="3" id="KW-0698">rRNA processing</keyword>
<dbReference type="InterPro" id="IPR045116">
    <property type="entry name" value="Clp1/Grc3"/>
</dbReference>
<protein>
    <recommendedName>
        <fullName evidence="9">Polynucleotide 5'-hydroxyl-kinase NOL9</fullName>
    </recommendedName>
</protein>
<comment type="similarity">
    <text evidence="2">Belongs to the Clp1 family. NOL9/GRC3 subfamily.</text>
</comment>
<dbReference type="Pfam" id="PF16575">
    <property type="entry name" value="CLP1_P"/>
    <property type="match status" value="1"/>
</dbReference>
<proteinExistence type="inferred from homology"/>
<comment type="subcellular location">
    <subcellularLocation>
        <location evidence="1">Nucleus</location>
        <location evidence="1">Nucleolus</location>
    </subcellularLocation>
</comment>
<reference evidence="14" key="1">
    <citation type="submission" date="2020-05" db="UniProtKB">
        <authorList>
            <consortium name="EnsemblMetazoa"/>
        </authorList>
    </citation>
    <scope>IDENTIFICATION</scope>
    <source>
        <strain evidence="14">USDA</strain>
    </source>
</reference>
<evidence type="ECO:0000256" key="1">
    <source>
        <dbReference type="ARBA" id="ARBA00004604"/>
    </source>
</evidence>
<dbReference type="VEuPathDB" id="VectorBase:SCAU001965"/>
<dbReference type="InterPro" id="IPR032319">
    <property type="entry name" value="CLP1_P"/>
</dbReference>
<feature type="domain" description="NOL9 C-terminal" evidence="13">
    <location>
        <begin position="1160"/>
        <end position="1253"/>
    </location>
</feature>
<dbReference type="GO" id="GO:0051731">
    <property type="term" value="F:polynucleotide 5'-hydroxyl-kinase activity"/>
    <property type="evidence" value="ECO:0007669"/>
    <property type="project" value="InterPro"/>
</dbReference>
<feature type="compositionally biased region" description="Basic residues" evidence="10">
    <location>
        <begin position="67"/>
        <end position="76"/>
    </location>
</feature>
<evidence type="ECO:0000259" key="12">
    <source>
        <dbReference type="Pfam" id="PF24419"/>
    </source>
</evidence>
<dbReference type="Proteomes" id="UP000095300">
    <property type="component" value="Unassembled WGS sequence"/>
</dbReference>
<evidence type="ECO:0000256" key="5">
    <source>
        <dbReference type="ARBA" id="ARBA00022741"/>
    </source>
</evidence>
<sequence length="1302" mass="147532">MYKKLSKETTLSSKEKEKLKQRLQTLFKNSDEDKKHASGEQKGNSSKAGGKQQAHKPQVNNQEHKSGVKPKTKSPHGKQNAAFEECGKPSSSQNAADKRKESSLRTKSDAKSKHNHSYLNTEGSQSFVENNKKKHKGRRENNSQNNNEGKATTTKDSLKDYNLKNNMQNGKHNAKSKPTKSFNAKQKGEEMSSSNKVQTHPLGEHNKINKGKAAKKRRAPNTDSNTGQTTVGKKPKLEQNAAPKKGKKKKFKKNKKNAPQYPNKPGTGEVNMNHVPGFVKGGDFDCDPDSDYAGDAYWQQQYAKNFNGSEGSGDDDYGYFDFNPEYKEHQLPMDNTNENIPEDDPYNYSDTEVNESDFDPYDYSDVTEGEEDEEHYSDFDEDDYEEDEDSYDYSMDSEFSTDFDESDEEGIAGEKRYDFNEDENDEDYKLPDDVPEDLIIHSGTATKRDLLPEDNITFKDRKHCQIIEIKNARTVKVIQQPSAYKKEELLKLNYRENHTVNIFNPPNGDSQLSQPSQQSDTSDCPKLVPIVDHDGFQLYNPNEETEEEKDDEECSYEYSHDSSMDNVSLGSEYSEINSEDADSLMSEDINEKYLNRDNTETDSSDDDGDKKETLTVDVIDATKCHYVAERRDQQLHAKDEDVGGNELPSQFLSKLVKVGSRGKVFTTDVVAKDKQKPKPDHNQVHEENKSLKEIIREESTSPKIEHKSALVTAQAEEKHISPLKCDEPSTQLQIQPLLQSKPPTAKQSLANYSTKFCNAINANLVLVLVKNAFYIYGTVRITLLAGKIEVYGHSLVRNKEVEIFSPRGCSVIEISPLTLTEDANESKEIIHATLKGYEANFLKADLENILKSYENGKDAIVLMKRNEERKKIVHQFKKFMNENVFPNLQNINVDRPLYNSEYLLRCMINTSSTEQKSLHLPEQWQQFEVAKQSRILLAGGKGVGKSTLLRYLINRHLQKTDRVLLIDLDIGQPEIFVPQTVSCSLVRKPLLGPGFFLNMQPEKAYAVGHTNIALCAHNYVAAVRQLINYCRLQQDFEDIPWLVNTMGYNKGFGLELISLIIRSLDLTDVIQLQSGKDINNFDSLLYANVVEQMPRNMFAGEDSNEMSAPKLQYRTHIWQSAVLQESRYQKEWDMSPKDIRYSMLLTRLSIALCGHAEWLTDCKPLSAPLDQLKLVNLMDNIPPSSKDELAKSMEANVVFLCHIGDDPDALECLGIGVVRAIDYHVRQVYLVPAMHISLLKHVNCLALGDMPLPNAMLTNQGSRVKNTAPFVYNTIEDNASKAVKQIYHRPKAFLSGKRKPLN</sequence>
<evidence type="ECO:0000256" key="7">
    <source>
        <dbReference type="ARBA" id="ARBA00022840"/>
    </source>
</evidence>
<dbReference type="GO" id="GO:0000448">
    <property type="term" value="P:cleavage in ITS2 between 5.8S rRNA and LSU-rRNA of tricistronic rRNA transcript (SSU-rRNA, 5.8S rRNA, LSU-rRNA)"/>
    <property type="evidence" value="ECO:0007669"/>
    <property type="project" value="TreeGrafter"/>
</dbReference>
<dbReference type="Pfam" id="PF24419">
    <property type="entry name" value="Cupin_NOL9"/>
    <property type="match status" value="1"/>
</dbReference>
<dbReference type="PANTHER" id="PTHR12755:SF3">
    <property type="entry name" value="POLYNUCLEOTIDE 5'-HYDROXYL-KINASE NOL9"/>
    <property type="match status" value="1"/>
</dbReference>
<evidence type="ECO:0000256" key="2">
    <source>
        <dbReference type="ARBA" id="ARBA00011003"/>
    </source>
</evidence>
<dbReference type="EnsemblMetazoa" id="SCAU001965-RA">
    <property type="protein sequence ID" value="SCAU001965-PA"/>
    <property type="gene ID" value="SCAU001965"/>
</dbReference>
<feature type="compositionally biased region" description="Low complexity" evidence="10">
    <location>
        <begin position="509"/>
        <end position="522"/>
    </location>
</feature>
<name>A0A1I8NTU5_STOCA</name>
<evidence type="ECO:0000256" key="9">
    <source>
        <dbReference type="ARBA" id="ARBA00071212"/>
    </source>
</evidence>
<evidence type="ECO:0000256" key="8">
    <source>
        <dbReference type="ARBA" id="ARBA00023242"/>
    </source>
</evidence>
<evidence type="ECO:0000313" key="15">
    <source>
        <dbReference type="Proteomes" id="UP000095300"/>
    </source>
</evidence>
<dbReference type="InterPro" id="IPR057573">
    <property type="entry name" value="NOL9_N"/>
</dbReference>
<feature type="compositionally biased region" description="Polar residues" evidence="10">
    <location>
        <begin position="221"/>
        <end position="231"/>
    </location>
</feature>